<evidence type="ECO:0000313" key="5">
    <source>
        <dbReference type="Proteomes" id="UP000683360"/>
    </source>
</evidence>
<feature type="domain" description="Peptidase M12B" evidence="3">
    <location>
        <begin position="28"/>
        <end position="220"/>
    </location>
</feature>
<dbReference type="PROSITE" id="PS50214">
    <property type="entry name" value="DISINTEGRIN_2"/>
    <property type="match status" value="1"/>
</dbReference>
<evidence type="ECO:0000256" key="1">
    <source>
        <dbReference type="PROSITE-ProRule" id="PRU00276"/>
    </source>
</evidence>
<comment type="caution">
    <text evidence="4">The sequence shown here is derived from an EMBL/GenBank/DDBJ whole genome shotgun (WGS) entry which is preliminary data.</text>
</comment>
<dbReference type="AlphaFoldDB" id="A0A8S3UKN8"/>
<dbReference type="InterPro" id="IPR001762">
    <property type="entry name" value="Disintegrin_dom"/>
</dbReference>
<dbReference type="GO" id="GO:0004222">
    <property type="term" value="F:metalloendopeptidase activity"/>
    <property type="evidence" value="ECO:0007669"/>
    <property type="project" value="InterPro"/>
</dbReference>
<dbReference type="OrthoDB" id="2149267at2759"/>
<dbReference type="InterPro" id="IPR024079">
    <property type="entry name" value="MetalloPept_cat_dom_sf"/>
</dbReference>
<dbReference type="PANTHER" id="PTHR45702">
    <property type="entry name" value="ADAM10/ADAM17 METALLOPEPTIDASE FAMILY MEMBER"/>
    <property type="match status" value="1"/>
</dbReference>
<evidence type="ECO:0000259" key="2">
    <source>
        <dbReference type="PROSITE" id="PS50214"/>
    </source>
</evidence>
<dbReference type="PANTHER" id="PTHR45702:SF3">
    <property type="entry name" value="KUZBANIAN-LIKE, ISOFORM A"/>
    <property type="match status" value="1"/>
</dbReference>
<dbReference type="SUPFAM" id="SSF55486">
    <property type="entry name" value="Metalloproteases ('zincins'), catalytic domain"/>
    <property type="match status" value="1"/>
</dbReference>
<organism evidence="4 5">
    <name type="scientific">Mytilus edulis</name>
    <name type="common">Blue mussel</name>
    <dbReference type="NCBI Taxonomy" id="6550"/>
    <lineage>
        <taxon>Eukaryota</taxon>
        <taxon>Metazoa</taxon>
        <taxon>Spiralia</taxon>
        <taxon>Lophotrochozoa</taxon>
        <taxon>Mollusca</taxon>
        <taxon>Bivalvia</taxon>
        <taxon>Autobranchia</taxon>
        <taxon>Pteriomorphia</taxon>
        <taxon>Mytilida</taxon>
        <taxon>Mytiloidea</taxon>
        <taxon>Mytilidae</taxon>
        <taxon>Mytilinae</taxon>
        <taxon>Mytilus</taxon>
    </lineage>
</organism>
<gene>
    <name evidence="4" type="ORF">MEDL_56463</name>
</gene>
<protein>
    <submittedName>
        <fullName evidence="4">ADAM10</fullName>
        <ecNumber evidence="4">3.4.24.81</ecNumber>
    </submittedName>
</protein>
<keyword evidence="5" id="KW-1185">Reference proteome</keyword>
<dbReference type="GO" id="GO:0005886">
    <property type="term" value="C:plasma membrane"/>
    <property type="evidence" value="ECO:0007669"/>
    <property type="project" value="TreeGrafter"/>
</dbReference>
<reference evidence="4" key="1">
    <citation type="submission" date="2021-03" db="EMBL/GenBank/DDBJ databases">
        <authorList>
            <person name="Bekaert M."/>
        </authorList>
    </citation>
    <scope>NUCLEOTIDE SEQUENCE</scope>
</reference>
<proteinExistence type="predicted"/>
<comment type="caution">
    <text evidence="1">Lacks conserved residue(s) required for the propagation of feature annotation.</text>
</comment>
<accession>A0A8S3UKN8</accession>
<feature type="domain" description="Disintegrin" evidence="2">
    <location>
        <begin position="175"/>
        <end position="226"/>
    </location>
</feature>
<keyword evidence="4" id="KW-0378">Hydrolase</keyword>
<dbReference type="Proteomes" id="UP000683360">
    <property type="component" value="Unassembled WGS sequence"/>
</dbReference>
<dbReference type="EMBL" id="CAJPWZ010002737">
    <property type="protein sequence ID" value="CAG2244455.1"/>
    <property type="molecule type" value="Genomic_DNA"/>
</dbReference>
<evidence type="ECO:0000313" key="4">
    <source>
        <dbReference type="EMBL" id="CAG2244455.1"/>
    </source>
</evidence>
<sequence>MDEFKLRYTSGLIDKQRRYRRAVDAKKKIYELYIQVDHTLFFRYNNVTDDVIANINNHVMAVNSIFNAVDFDSNSSADSIGFSIKRIKIHDDPTVAVYNYSGNHSVNSMLFLHSEENYDQFCLSYIFTHRDFDNGILGLAWTAEPGTSGGLCSRYTHDESSNPTCALGGSSEYSSATCGNKVVESGEDCDCGWDDDCTDTCCYPALSATGSDSAKACQYRTGATCR</sequence>
<dbReference type="InterPro" id="IPR051489">
    <property type="entry name" value="ADAM_Metalloproteinase"/>
</dbReference>
<dbReference type="PROSITE" id="PS50215">
    <property type="entry name" value="ADAM_MEPRO"/>
    <property type="match status" value="1"/>
</dbReference>
<dbReference type="InterPro" id="IPR001590">
    <property type="entry name" value="Peptidase_M12B"/>
</dbReference>
<dbReference type="EC" id="3.4.24.81" evidence="4"/>
<dbReference type="GO" id="GO:0006509">
    <property type="term" value="P:membrane protein ectodomain proteolysis"/>
    <property type="evidence" value="ECO:0007669"/>
    <property type="project" value="TreeGrafter"/>
</dbReference>
<dbReference type="GO" id="GO:0007219">
    <property type="term" value="P:Notch signaling pathway"/>
    <property type="evidence" value="ECO:0007669"/>
    <property type="project" value="TreeGrafter"/>
</dbReference>
<name>A0A8S3UKN8_MYTED</name>
<evidence type="ECO:0000259" key="3">
    <source>
        <dbReference type="PROSITE" id="PS50215"/>
    </source>
</evidence>
<dbReference type="Gene3D" id="3.40.390.10">
    <property type="entry name" value="Collagenase (Catalytic Domain)"/>
    <property type="match status" value="1"/>
</dbReference>
<dbReference type="Pfam" id="PF13688">
    <property type="entry name" value="Reprolysin_5"/>
    <property type="match status" value="1"/>
</dbReference>